<evidence type="ECO:0000256" key="5">
    <source>
        <dbReference type="ARBA" id="ARBA00023136"/>
    </source>
</evidence>
<feature type="transmembrane region" description="Helical" evidence="6">
    <location>
        <begin position="29"/>
        <end position="50"/>
    </location>
</feature>
<feature type="transmembrane region" description="Helical" evidence="6">
    <location>
        <begin position="200"/>
        <end position="217"/>
    </location>
</feature>
<keyword evidence="9" id="KW-1185">Reference proteome</keyword>
<evidence type="ECO:0000256" key="6">
    <source>
        <dbReference type="SAM" id="Phobius"/>
    </source>
</evidence>
<dbReference type="InterPro" id="IPR011701">
    <property type="entry name" value="MFS"/>
</dbReference>
<comment type="subcellular location">
    <subcellularLocation>
        <location evidence="1">Membrane</location>
        <topology evidence="1">Multi-pass membrane protein</topology>
    </subcellularLocation>
</comment>
<evidence type="ECO:0000256" key="3">
    <source>
        <dbReference type="ARBA" id="ARBA00022692"/>
    </source>
</evidence>
<dbReference type="PANTHER" id="PTHR23504:SF15">
    <property type="entry name" value="MAJOR FACILITATOR SUPERFAMILY (MFS) PROFILE DOMAIN-CONTAINING PROTEIN"/>
    <property type="match status" value="1"/>
</dbReference>
<dbReference type="GO" id="GO:0022857">
    <property type="term" value="F:transmembrane transporter activity"/>
    <property type="evidence" value="ECO:0007669"/>
    <property type="project" value="InterPro"/>
</dbReference>
<feature type="domain" description="Major facilitator superfamily (MFS) profile" evidence="7">
    <location>
        <begin position="1"/>
        <end position="386"/>
    </location>
</feature>
<keyword evidence="2" id="KW-0813">Transport</keyword>
<feature type="transmembrane region" description="Helical" evidence="6">
    <location>
        <begin position="62"/>
        <end position="85"/>
    </location>
</feature>
<sequence>MDILALGIIIPVLPQLVRQFTHGDTAHAAQYFGLFGLIFGLMQFVCSPIIGSLSDRFGRRPVLLVSIFGLGFDYILMALAPSIWWLFLGRTISGMTAASFSTASAYIADVTPPEKRAKSFGLMGAAFGVGFTFGPAFGGFLGHYDLRLPFWVAAGLALANGLYGLFVLPESLPLDRRAKFNPRKANPIGSFELLRSHPQLLGLASVLFLYYLAHQVLQSTMVLYTAERYHWGPQMMGFSLMGVGIGNILVQSFVVGPFVTRFGEKGALYTGLTAGALGFIIYATATTSLQYWMGLPVFAFMGLVQPGYQGLMTRRVKPTEQGRLQGANSGLMAIAGIVGPVIFTQVFAWSIHASGFVLGEGTTVFLAAALLFMALFVAVSVTREGSGVTAQA</sequence>
<reference evidence="8" key="1">
    <citation type="submission" date="2021-04" db="EMBL/GenBank/DDBJ databases">
        <title>The complete genome sequence of Caulobacter sp. S6.</title>
        <authorList>
            <person name="Tang Y."/>
            <person name="Ouyang W."/>
            <person name="Liu Q."/>
            <person name="Huang B."/>
            <person name="Guo Z."/>
            <person name="Lei P."/>
        </authorList>
    </citation>
    <scope>NUCLEOTIDE SEQUENCE</scope>
    <source>
        <strain evidence="8">S6</strain>
    </source>
</reference>
<dbReference type="PANTHER" id="PTHR23504">
    <property type="entry name" value="MAJOR FACILITATOR SUPERFAMILY DOMAIN-CONTAINING PROTEIN 10"/>
    <property type="match status" value="1"/>
</dbReference>
<dbReference type="Gene3D" id="1.20.1250.20">
    <property type="entry name" value="MFS general substrate transporter like domains"/>
    <property type="match status" value="1"/>
</dbReference>
<feature type="transmembrane region" description="Helical" evidence="6">
    <location>
        <begin position="120"/>
        <end position="142"/>
    </location>
</feature>
<dbReference type="InterPro" id="IPR036259">
    <property type="entry name" value="MFS_trans_sf"/>
</dbReference>
<dbReference type="Proteomes" id="UP000676409">
    <property type="component" value="Chromosome"/>
</dbReference>
<dbReference type="CDD" id="cd17388">
    <property type="entry name" value="MFS_TetA"/>
    <property type="match status" value="1"/>
</dbReference>
<dbReference type="InterPro" id="IPR020846">
    <property type="entry name" value="MFS_dom"/>
</dbReference>
<gene>
    <name evidence="8" type="ORF">KCG34_00620</name>
</gene>
<dbReference type="PRINTS" id="PR01035">
    <property type="entry name" value="TCRTETA"/>
</dbReference>
<dbReference type="AlphaFoldDB" id="A0A975G4X1"/>
<keyword evidence="4 6" id="KW-1133">Transmembrane helix</keyword>
<evidence type="ECO:0000259" key="7">
    <source>
        <dbReference type="PROSITE" id="PS50850"/>
    </source>
</evidence>
<feature type="transmembrane region" description="Helical" evidence="6">
    <location>
        <begin position="291"/>
        <end position="308"/>
    </location>
</feature>
<protein>
    <submittedName>
        <fullName evidence="8">TCR/Tet family MFS transporter</fullName>
    </submittedName>
</protein>
<dbReference type="InterPro" id="IPR001958">
    <property type="entry name" value="Tet-R_TetA/multi-R_MdtG-like"/>
</dbReference>
<dbReference type="SUPFAM" id="SSF103473">
    <property type="entry name" value="MFS general substrate transporter"/>
    <property type="match status" value="1"/>
</dbReference>
<feature type="transmembrane region" description="Helical" evidence="6">
    <location>
        <begin position="363"/>
        <end position="382"/>
    </location>
</feature>
<dbReference type="Pfam" id="PF07690">
    <property type="entry name" value="MFS_1"/>
    <property type="match status" value="1"/>
</dbReference>
<keyword evidence="5 6" id="KW-0472">Membrane</keyword>
<feature type="transmembrane region" description="Helical" evidence="6">
    <location>
        <begin position="266"/>
        <end position="285"/>
    </location>
</feature>
<accession>A0A975G4X1</accession>
<dbReference type="KEGG" id="caul:KCG34_00620"/>
<evidence type="ECO:0000313" key="8">
    <source>
        <dbReference type="EMBL" id="QUD90624.1"/>
    </source>
</evidence>
<evidence type="ECO:0000256" key="2">
    <source>
        <dbReference type="ARBA" id="ARBA00022448"/>
    </source>
</evidence>
<dbReference type="EMBL" id="CP073078">
    <property type="protein sequence ID" value="QUD90624.1"/>
    <property type="molecule type" value="Genomic_DNA"/>
</dbReference>
<evidence type="ECO:0000313" key="9">
    <source>
        <dbReference type="Proteomes" id="UP000676409"/>
    </source>
</evidence>
<organism evidence="8 9">
    <name type="scientific">Phenylobacterium montanum</name>
    <dbReference type="NCBI Taxonomy" id="2823693"/>
    <lineage>
        <taxon>Bacteria</taxon>
        <taxon>Pseudomonadati</taxon>
        <taxon>Pseudomonadota</taxon>
        <taxon>Alphaproteobacteria</taxon>
        <taxon>Caulobacterales</taxon>
        <taxon>Caulobacteraceae</taxon>
        <taxon>Phenylobacterium</taxon>
    </lineage>
</organism>
<evidence type="ECO:0000256" key="1">
    <source>
        <dbReference type="ARBA" id="ARBA00004141"/>
    </source>
</evidence>
<feature type="transmembrane region" description="Helical" evidence="6">
    <location>
        <begin position="237"/>
        <end position="259"/>
    </location>
</feature>
<dbReference type="PROSITE" id="PS50850">
    <property type="entry name" value="MFS"/>
    <property type="match status" value="1"/>
</dbReference>
<proteinExistence type="predicted"/>
<keyword evidence="3 6" id="KW-0812">Transmembrane</keyword>
<feature type="transmembrane region" description="Helical" evidence="6">
    <location>
        <begin position="329"/>
        <end position="351"/>
    </location>
</feature>
<feature type="transmembrane region" description="Helical" evidence="6">
    <location>
        <begin position="148"/>
        <end position="168"/>
    </location>
</feature>
<evidence type="ECO:0000256" key="4">
    <source>
        <dbReference type="ARBA" id="ARBA00022989"/>
    </source>
</evidence>
<name>A0A975G4X1_9CAUL</name>
<dbReference type="GO" id="GO:0016020">
    <property type="term" value="C:membrane"/>
    <property type="evidence" value="ECO:0007669"/>
    <property type="project" value="UniProtKB-SubCell"/>
</dbReference>